<dbReference type="Proteomes" id="UP000799779">
    <property type="component" value="Unassembled WGS sequence"/>
</dbReference>
<feature type="transmembrane region" description="Helical" evidence="2">
    <location>
        <begin position="126"/>
        <end position="149"/>
    </location>
</feature>
<evidence type="ECO:0000256" key="1">
    <source>
        <dbReference type="SAM" id="MobiDB-lite"/>
    </source>
</evidence>
<reference evidence="3" key="1">
    <citation type="journal article" date="2020" name="Stud. Mycol.">
        <title>101 Dothideomycetes genomes: a test case for predicting lifestyles and emergence of pathogens.</title>
        <authorList>
            <person name="Haridas S."/>
            <person name="Albert R."/>
            <person name="Binder M."/>
            <person name="Bloem J."/>
            <person name="Labutti K."/>
            <person name="Salamov A."/>
            <person name="Andreopoulos B."/>
            <person name="Baker S."/>
            <person name="Barry K."/>
            <person name="Bills G."/>
            <person name="Bluhm B."/>
            <person name="Cannon C."/>
            <person name="Castanera R."/>
            <person name="Culley D."/>
            <person name="Daum C."/>
            <person name="Ezra D."/>
            <person name="Gonzalez J."/>
            <person name="Henrissat B."/>
            <person name="Kuo A."/>
            <person name="Liang C."/>
            <person name="Lipzen A."/>
            <person name="Lutzoni F."/>
            <person name="Magnuson J."/>
            <person name="Mondo S."/>
            <person name="Nolan M."/>
            <person name="Ohm R."/>
            <person name="Pangilinan J."/>
            <person name="Park H.-J."/>
            <person name="Ramirez L."/>
            <person name="Alfaro M."/>
            <person name="Sun H."/>
            <person name="Tritt A."/>
            <person name="Yoshinaga Y."/>
            <person name="Zwiers L.-H."/>
            <person name="Turgeon B."/>
            <person name="Goodwin S."/>
            <person name="Spatafora J."/>
            <person name="Crous P."/>
            <person name="Grigoriev I."/>
        </authorList>
    </citation>
    <scope>NUCLEOTIDE SEQUENCE</scope>
    <source>
        <strain evidence="3">CBS 123094</strain>
    </source>
</reference>
<keyword evidence="2" id="KW-0812">Transmembrane</keyword>
<gene>
    <name evidence="3" type="ORF">P154DRAFT_526409</name>
</gene>
<protein>
    <submittedName>
        <fullName evidence="3">Uncharacterized protein</fullName>
    </submittedName>
</protein>
<evidence type="ECO:0000313" key="4">
    <source>
        <dbReference type="Proteomes" id="UP000799779"/>
    </source>
</evidence>
<dbReference type="OrthoDB" id="3945378at2759"/>
<evidence type="ECO:0000256" key="2">
    <source>
        <dbReference type="SAM" id="Phobius"/>
    </source>
</evidence>
<feature type="transmembrane region" description="Helical" evidence="2">
    <location>
        <begin position="92"/>
        <end position="114"/>
    </location>
</feature>
<evidence type="ECO:0000313" key="3">
    <source>
        <dbReference type="EMBL" id="KAF1995367.1"/>
    </source>
</evidence>
<sequence>MFMPPPTQGFPSLSLLQTSPGLESRSQECGLTGNNDIYGIGIRIGIYSQILAVWFANYFLRSEIQVLRDTVTIFSVALLVTSIIYASSPSSVFSVEAFILLQILAWSCIMGVRAKSSYANVHFARTVVRQIVAGVINLSMYGLHIWFWWVGLDKMKKSPCGTYLLFVVSKTDMYGWARSAMQGIVLVAAATMLYWTMVDFCRPWLFVRTRRAKKSFETVVKRWDELHKKMETQKKIEAQKEADEEKDIHGKDNEQSYEGEETPPHEEERREREVCHLRREETLVSPPKAHIARPSSIRSDSQITLADISPTRFTKANTQELLSSPELSMLREVYESELYIQHCVSASPYKPTPSNPVTPQLFLRSIFSSPPQVSGSENALQPTWFQCHCRIWKAFFTFRIPFQFYIIYLHLRDTRLLDPLNGPFQSYASLRYSTTSASSPPSTSTPLPKGKNTLPPWPSVLLASALLIANPSAPKKVWLSLYYTLFDLAIHIIIIAQIELALVWNHVDGLTSLWGSVGQLIPFIIGTCGLALVIARLTARIWGKRRRRMQDKDGGGRAEMEKGDENGMGELSEEVREGYEKWKEWYEREIKCQDGQPA</sequence>
<accession>A0A6A5W2C0</accession>
<name>A0A6A5W2C0_9PLEO</name>
<organism evidence="3 4">
    <name type="scientific">Amniculicola lignicola CBS 123094</name>
    <dbReference type="NCBI Taxonomy" id="1392246"/>
    <lineage>
        <taxon>Eukaryota</taxon>
        <taxon>Fungi</taxon>
        <taxon>Dikarya</taxon>
        <taxon>Ascomycota</taxon>
        <taxon>Pezizomycotina</taxon>
        <taxon>Dothideomycetes</taxon>
        <taxon>Pleosporomycetidae</taxon>
        <taxon>Pleosporales</taxon>
        <taxon>Amniculicolaceae</taxon>
        <taxon>Amniculicola</taxon>
    </lineage>
</organism>
<feature type="transmembrane region" description="Helical" evidence="2">
    <location>
        <begin position="485"/>
        <end position="507"/>
    </location>
</feature>
<keyword evidence="2" id="KW-0472">Membrane</keyword>
<feature type="region of interest" description="Disordered" evidence="1">
    <location>
        <begin position="548"/>
        <end position="573"/>
    </location>
</feature>
<feature type="compositionally biased region" description="Basic and acidic residues" evidence="1">
    <location>
        <begin position="262"/>
        <end position="271"/>
    </location>
</feature>
<feature type="transmembrane region" description="Helical" evidence="2">
    <location>
        <begin position="183"/>
        <end position="205"/>
    </location>
</feature>
<keyword evidence="4" id="KW-1185">Reference proteome</keyword>
<feature type="compositionally biased region" description="Basic and acidic residues" evidence="1">
    <location>
        <begin position="550"/>
        <end position="565"/>
    </location>
</feature>
<feature type="compositionally biased region" description="Basic and acidic residues" evidence="1">
    <location>
        <begin position="236"/>
        <end position="254"/>
    </location>
</feature>
<dbReference type="AlphaFoldDB" id="A0A6A5W2C0"/>
<keyword evidence="2" id="KW-1133">Transmembrane helix</keyword>
<feature type="transmembrane region" description="Helical" evidence="2">
    <location>
        <begin position="519"/>
        <end position="539"/>
    </location>
</feature>
<feature type="transmembrane region" description="Helical" evidence="2">
    <location>
        <begin position="40"/>
        <end position="60"/>
    </location>
</feature>
<dbReference type="EMBL" id="ML977640">
    <property type="protein sequence ID" value="KAF1995367.1"/>
    <property type="molecule type" value="Genomic_DNA"/>
</dbReference>
<proteinExistence type="predicted"/>
<feature type="transmembrane region" description="Helical" evidence="2">
    <location>
        <begin position="67"/>
        <end position="86"/>
    </location>
</feature>
<feature type="region of interest" description="Disordered" evidence="1">
    <location>
        <begin position="236"/>
        <end position="271"/>
    </location>
</feature>